<gene>
    <name evidence="6" type="ORF">A3F34_01370</name>
</gene>
<accession>A0A1F7I7D0</accession>
<dbReference type="AlphaFoldDB" id="A0A1F7I7D0"/>
<evidence type="ECO:0000259" key="5">
    <source>
        <dbReference type="SMART" id="SM00849"/>
    </source>
</evidence>
<dbReference type="GO" id="GO:0046872">
    <property type="term" value="F:metal ion binding"/>
    <property type="evidence" value="ECO:0007669"/>
    <property type="project" value="UniProtKB-KW"/>
</dbReference>
<dbReference type="InterPro" id="IPR001279">
    <property type="entry name" value="Metallo-B-lactamas"/>
</dbReference>
<dbReference type="EMBL" id="MGAE01000022">
    <property type="protein sequence ID" value="OGK39271.1"/>
    <property type="molecule type" value="Genomic_DNA"/>
</dbReference>
<comment type="caution">
    <text evidence="6">The sequence shown here is derived from an EMBL/GenBank/DDBJ whole genome shotgun (WGS) entry which is preliminary data.</text>
</comment>
<organism evidence="6 7">
    <name type="scientific">Candidatus Roizmanbacteria bacterium RIFCSPHIGHO2_12_FULL_44_10</name>
    <dbReference type="NCBI Taxonomy" id="1802054"/>
    <lineage>
        <taxon>Bacteria</taxon>
        <taxon>Candidatus Roizmaniibacteriota</taxon>
    </lineage>
</organism>
<dbReference type="Pfam" id="PF00753">
    <property type="entry name" value="Lactamase_B"/>
    <property type="match status" value="1"/>
</dbReference>
<dbReference type="PANTHER" id="PTHR46233">
    <property type="entry name" value="HYDROXYACYLGLUTATHIONE HYDROLASE GLOC"/>
    <property type="match status" value="1"/>
</dbReference>
<dbReference type="InterPro" id="IPR051453">
    <property type="entry name" value="MBL_Glyoxalase_II"/>
</dbReference>
<feature type="domain" description="Metallo-beta-lactamase" evidence="5">
    <location>
        <begin position="12"/>
        <end position="189"/>
    </location>
</feature>
<evidence type="ECO:0000313" key="6">
    <source>
        <dbReference type="EMBL" id="OGK39271.1"/>
    </source>
</evidence>
<evidence type="ECO:0000256" key="3">
    <source>
        <dbReference type="ARBA" id="ARBA00022801"/>
    </source>
</evidence>
<sequence>MTIQKYSLGQLQANCYFLIEDNQCLIIDPADEADFILEKIQRENLELIGLIATHGHFDHVMAAGEIQLSFPVPLYLHPDDTFLIKRLASTAKHFLGYEPAVVEPNKIMPIKKGPWKIRPFNIETILTPGHTPGSCCFYIKGENTVFTGDTLFRAGIGRHDFAYSDKDKLFESIAKLYQLPEETIIYSGHGEETTIDEEKNPLRDAI</sequence>
<proteinExistence type="predicted"/>
<evidence type="ECO:0000313" key="7">
    <source>
        <dbReference type="Proteomes" id="UP000179024"/>
    </source>
</evidence>
<keyword evidence="4" id="KW-0862">Zinc</keyword>
<dbReference type="InterPro" id="IPR036866">
    <property type="entry name" value="RibonucZ/Hydroxyglut_hydro"/>
</dbReference>
<comment type="cofactor">
    <cofactor evidence="1">
        <name>Zn(2+)</name>
        <dbReference type="ChEBI" id="CHEBI:29105"/>
    </cofactor>
</comment>
<name>A0A1F7I7D0_9BACT</name>
<dbReference type="Gene3D" id="3.60.15.10">
    <property type="entry name" value="Ribonuclease Z/Hydroxyacylglutathione hydrolase-like"/>
    <property type="match status" value="1"/>
</dbReference>
<keyword evidence="2" id="KW-0479">Metal-binding</keyword>
<reference evidence="6 7" key="1">
    <citation type="journal article" date="2016" name="Nat. Commun.">
        <title>Thousands of microbial genomes shed light on interconnected biogeochemical processes in an aquifer system.</title>
        <authorList>
            <person name="Anantharaman K."/>
            <person name="Brown C.T."/>
            <person name="Hug L.A."/>
            <person name="Sharon I."/>
            <person name="Castelle C.J."/>
            <person name="Probst A.J."/>
            <person name="Thomas B.C."/>
            <person name="Singh A."/>
            <person name="Wilkins M.J."/>
            <person name="Karaoz U."/>
            <person name="Brodie E.L."/>
            <person name="Williams K.H."/>
            <person name="Hubbard S.S."/>
            <person name="Banfield J.F."/>
        </authorList>
    </citation>
    <scope>NUCLEOTIDE SEQUENCE [LARGE SCALE GENOMIC DNA]</scope>
</reference>
<dbReference type="Proteomes" id="UP000179024">
    <property type="component" value="Unassembled WGS sequence"/>
</dbReference>
<dbReference type="SUPFAM" id="SSF56281">
    <property type="entry name" value="Metallo-hydrolase/oxidoreductase"/>
    <property type="match status" value="1"/>
</dbReference>
<dbReference type="CDD" id="cd06262">
    <property type="entry name" value="metallo-hydrolase-like_MBL-fold"/>
    <property type="match status" value="1"/>
</dbReference>
<protein>
    <recommendedName>
        <fullName evidence="5">Metallo-beta-lactamase domain-containing protein</fullName>
    </recommendedName>
</protein>
<evidence type="ECO:0000256" key="2">
    <source>
        <dbReference type="ARBA" id="ARBA00022723"/>
    </source>
</evidence>
<keyword evidence="3" id="KW-0378">Hydrolase</keyword>
<evidence type="ECO:0000256" key="4">
    <source>
        <dbReference type="ARBA" id="ARBA00022833"/>
    </source>
</evidence>
<dbReference type="PANTHER" id="PTHR46233:SF3">
    <property type="entry name" value="HYDROXYACYLGLUTATHIONE HYDROLASE GLOC"/>
    <property type="match status" value="1"/>
</dbReference>
<evidence type="ECO:0000256" key="1">
    <source>
        <dbReference type="ARBA" id="ARBA00001947"/>
    </source>
</evidence>
<dbReference type="SMART" id="SM00849">
    <property type="entry name" value="Lactamase_B"/>
    <property type="match status" value="1"/>
</dbReference>
<dbReference type="GO" id="GO:0016787">
    <property type="term" value="F:hydrolase activity"/>
    <property type="evidence" value="ECO:0007669"/>
    <property type="project" value="UniProtKB-KW"/>
</dbReference>